<feature type="compositionally biased region" description="Acidic residues" evidence="3">
    <location>
        <begin position="334"/>
        <end position="347"/>
    </location>
</feature>
<sequence length="403" mass="44531">KSIYCHRTVRRPEYSCQFLLLSGIPPSSLFFAGCAHSRSDPLTMLGNSLFTVLTLGLATVVSGASLTRRGGDVLAHNIGGWVNHDKVEPFPEAVVQGLVGLLQLQFKPMLNVPHGCFPYPALNRDGWHGKGLRPAGKKGGDCRHQGQKGQIYVRTGKSNGQTGILYAWYLPKVQAGGNADHRHYWISVVVWIHAPSCGAPANEYQVAGISYSDGPDTYYKGFSRHTQYSSSEMGTGTVGTHAIVGYNGNANVYHWNDKNEWPIKSPMISWEMLPQVARDQLNGMKYEKARCPFTDENFQASLDAAFETNFYRDLTAKPGGDCDPTSPLDKFPGDDDVDEEFEEEPLDDPLGGRNELPEDSLTEEEEMALDELERQELEESGVGLGEGRLNELDDGPYPWDQAQ</sequence>
<keyword evidence="5" id="KW-1185">Reference proteome</keyword>
<evidence type="ECO:0000256" key="1">
    <source>
        <dbReference type="ARBA" id="ARBA00009520"/>
    </source>
</evidence>
<dbReference type="EMBL" id="PJEX01000298">
    <property type="protein sequence ID" value="TKW51532.1"/>
    <property type="molecule type" value="Genomic_DNA"/>
</dbReference>
<name>A0A4U6X7R6_9PEZI</name>
<accession>A0A4U6X7R6</accession>
<comment type="caution">
    <text evidence="4">The sequence shown here is derived from an EMBL/GenBank/DDBJ whole genome shotgun (WGS) entry which is preliminary data.</text>
</comment>
<evidence type="ECO:0000256" key="3">
    <source>
        <dbReference type="SAM" id="MobiDB-lite"/>
    </source>
</evidence>
<gene>
    <name evidence="4" type="ORF">CTA1_8942</name>
</gene>
<feature type="non-terminal residue" evidence="4">
    <location>
        <position position="1"/>
    </location>
</feature>
<evidence type="ECO:0000256" key="2">
    <source>
        <dbReference type="ARBA" id="ARBA00023026"/>
    </source>
</evidence>
<feature type="compositionally biased region" description="Acidic residues" evidence="3">
    <location>
        <begin position="357"/>
        <end position="370"/>
    </location>
</feature>
<dbReference type="STRING" id="1306861.A0A4U6X7R6"/>
<evidence type="ECO:0000313" key="4">
    <source>
        <dbReference type="EMBL" id="TKW51532.1"/>
    </source>
</evidence>
<proteinExistence type="inferred from homology"/>
<evidence type="ECO:0000313" key="5">
    <source>
        <dbReference type="Proteomes" id="UP000310108"/>
    </source>
</evidence>
<dbReference type="AlphaFoldDB" id="A0A4U6X7R6"/>
<protein>
    <recommendedName>
        <fullName evidence="6">NPP1 domain-containing protein</fullName>
    </recommendedName>
</protein>
<dbReference type="PANTHER" id="PTHR33657:SF8">
    <property type="entry name" value="DOMAIN PROTEIN, PUTATIVE (AFU_ORTHOLOGUE AFUA_5G00600)-RELATED"/>
    <property type="match status" value="1"/>
</dbReference>
<dbReference type="Pfam" id="PF05630">
    <property type="entry name" value="NPP1"/>
    <property type="match status" value="1"/>
</dbReference>
<evidence type="ECO:0008006" key="6">
    <source>
        <dbReference type="Google" id="ProtNLM"/>
    </source>
</evidence>
<organism evidence="4 5">
    <name type="scientific">Colletotrichum tanaceti</name>
    <dbReference type="NCBI Taxonomy" id="1306861"/>
    <lineage>
        <taxon>Eukaryota</taxon>
        <taxon>Fungi</taxon>
        <taxon>Dikarya</taxon>
        <taxon>Ascomycota</taxon>
        <taxon>Pezizomycotina</taxon>
        <taxon>Sordariomycetes</taxon>
        <taxon>Hypocreomycetidae</taxon>
        <taxon>Glomerellales</taxon>
        <taxon>Glomerellaceae</taxon>
        <taxon>Colletotrichum</taxon>
        <taxon>Colletotrichum destructivum species complex</taxon>
    </lineage>
</organism>
<reference evidence="4 5" key="1">
    <citation type="journal article" date="2019" name="PLoS ONE">
        <title>Comparative genome analysis indicates high evolutionary potential of pathogenicity genes in Colletotrichum tanaceti.</title>
        <authorList>
            <person name="Lelwala R.V."/>
            <person name="Korhonen P.K."/>
            <person name="Young N.D."/>
            <person name="Scott J.B."/>
            <person name="Ades P.A."/>
            <person name="Gasser R.B."/>
            <person name="Taylor P.W.J."/>
        </authorList>
    </citation>
    <scope>NUCLEOTIDE SEQUENCE [LARGE SCALE GENOMIC DNA]</scope>
    <source>
        <strain evidence="4">BRIP57314</strain>
    </source>
</reference>
<dbReference type="PANTHER" id="PTHR33657">
    <property type="entry name" value="DOMAIN PROTEIN, PUTATIVE (AFU_ORTHOLOGUE AFUA_5G00600)-RELATED"/>
    <property type="match status" value="1"/>
</dbReference>
<dbReference type="InterPro" id="IPR008701">
    <property type="entry name" value="NPP1"/>
</dbReference>
<dbReference type="Proteomes" id="UP000310108">
    <property type="component" value="Unassembled WGS sequence"/>
</dbReference>
<feature type="region of interest" description="Disordered" evidence="3">
    <location>
        <begin position="316"/>
        <end position="403"/>
    </location>
</feature>
<comment type="similarity">
    <text evidence="1">Belongs to the Necrosis inducing protein (NPP1) family.</text>
</comment>
<keyword evidence="2" id="KW-0843">Virulence</keyword>